<evidence type="ECO:0000313" key="4">
    <source>
        <dbReference type="EMBL" id="KAG5389053.1"/>
    </source>
</evidence>
<dbReference type="PANTHER" id="PTHR24093:SF369">
    <property type="entry name" value="CALCIUM-TRANSPORTING ATPASE"/>
    <property type="match status" value="1"/>
</dbReference>
<keyword evidence="2" id="KW-0460">Magnesium</keyword>
<evidence type="ECO:0000256" key="3">
    <source>
        <dbReference type="SAM" id="Phobius"/>
    </source>
</evidence>
<comment type="caution">
    <text evidence="4">The sequence shown here is derived from an EMBL/GenBank/DDBJ whole genome shotgun (WGS) entry which is preliminary data.</text>
</comment>
<keyword evidence="3" id="KW-0812">Transmembrane</keyword>
<dbReference type="Gene3D" id="3.40.50.1000">
    <property type="entry name" value="HAD superfamily/HAD-like"/>
    <property type="match status" value="1"/>
</dbReference>
<evidence type="ECO:0000256" key="2">
    <source>
        <dbReference type="ARBA" id="ARBA00022842"/>
    </source>
</evidence>
<dbReference type="EMBL" id="JADBGQ010000007">
    <property type="protein sequence ID" value="KAG5389053.1"/>
    <property type="molecule type" value="Genomic_DNA"/>
</dbReference>
<accession>A0ABQ7LTV3</accession>
<name>A0ABQ7LTV3_BRACM</name>
<reference evidence="4 5" key="1">
    <citation type="submission" date="2021-03" db="EMBL/GenBank/DDBJ databases">
        <authorList>
            <person name="King G.J."/>
            <person name="Bancroft I."/>
            <person name="Baten A."/>
            <person name="Bloomfield J."/>
            <person name="Borpatragohain P."/>
            <person name="He Z."/>
            <person name="Irish N."/>
            <person name="Irwin J."/>
            <person name="Liu K."/>
            <person name="Mauleon R.P."/>
            <person name="Moore J."/>
            <person name="Morris R."/>
            <person name="Ostergaard L."/>
            <person name="Wang B."/>
            <person name="Wells R."/>
        </authorList>
    </citation>
    <scope>NUCLEOTIDE SEQUENCE [LARGE SCALE GENOMIC DNA]</scope>
    <source>
        <strain evidence="4">R-o-18</strain>
        <tissue evidence="4">Leaf</tissue>
    </source>
</reference>
<keyword evidence="3" id="KW-0472">Membrane</keyword>
<gene>
    <name evidence="4" type="primary">A08p016350.1_BraROA</name>
    <name evidence="4" type="ORF">IGI04_030594</name>
</gene>
<sequence length="280" mass="31651">MVYAWPTRKDKCQVSADKYGTATQLVLAVLGLLELGISPTALEPRLIPCYIRVLWEIRVFLVSLFKRKSTVRISVSTHLKSGRCSCWVFGMGTLGKAISRRGTLREIRVCQRSWNCSEVLDMNCFMLRLHNCHLKWLIHICRLTSLRFRSVLLFFFLFCKIGFCDIMLVPKIALGIAVYVLNVTYDDFEGSFLQEAINIAAKLWVMSPSSPTDKLLLVQSLRRSGHVVAATEEGTNDGPALHEFFASKVKKILMLGGAFFALRKVNLTDEANVQHRKTSS</sequence>
<proteinExistence type="predicted"/>
<dbReference type="PANTHER" id="PTHR24093">
    <property type="entry name" value="CATION TRANSPORTING ATPASE"/>
    <property type="match status" value="1"/>
</dbReference>
<protein>
    <submittedName>
        <fullName evidence="4">Uncharacterized protein</fullName>
    </submittedName>
</protein>
<dbReference type="Proteomes" id="UP000823674">
    <property type="component" value="Chromosome A08"/>
</dbReference>
<comment type="subcellular location">
    <subcellularLocation>
        <location evidence="1">Endomembrane system</location>
        <topology evidence="1">Multi-pass membrane protein</topology>
    </subcellularLocation>
</comment>
<dbReference type="InterPro" id="IPR023214">
    <property type="entry name" value="HAD_sf"/>
</dbReference>
<organism evidence="4 5">
    <name type="scientific">Brassica rapa subsp. trilocularis</name>
    <dbReference type="NCBI Taxonomy" id="1813537"/>
    <lineage>
        <taxon>Eukaryota</taxon>
        <taxon>Viridiplantae</taxon>
        <taxon>Streptophyta</taxon>
        <taxon>Embryophyta</taxon>
        <taxon>Tracheophyta</taxon>
        <taxon>Spermatophyta</taxon>
        <taxon>Magnoliopsida</taxon>
        <taxon>eudicotyledons</taxon>
        <taxon>Gunneridae</taxon>
        <taxon>Pentapetalae</taxon>
        <taxon>rosids</taxon>
        <taxon>malvids</taxon>
        <taxon>Brassicales</taxon>
        <taxon>Brassicaceae</taxon>
        <taxon>Brassiceae</taxon>
        <taxon>Brassica</taxon>
    </lineage>
</organism>
<feature type="transmembrane region" description="Helical" evidence="3">
    <location>
        <begin position="152"/>
        <end position="181"/>
    </location>
</feature>
<keyword evidence="3" id="KW-1133">Transmembrane helix</keyword>
<evidence type="ECO:0000313" key="5">
    <source>
        <dbReference type="Proteomes" id="UP000823674"/>
    </source>
</evidence>
<keyword evidence="5" id="KW-1185">Reference proteome</keyword>
<evidence type="ECO:0000256" key="1">
    <source>
        <dbReference type="ARBA" id="ARBA00004127"/>
    </source>
</evidence>